<name>A0A1F5Z7L0_9BACT</name>
<dbReference type="PANTHER" id="PTHR45947">
    <property type="entry name" value="SULFOQUINOVOSYL TRANSFERASE SQD2"/>
    <property type="match status" value="1"/>
</dbReference>
<gene>
    <name evidence="3" type="ORF">A2777_06245</name>
</gene>
<dbReference type="Proteomes" id="UP000177354">
    <property type="component" value="Unassembled WGS sequence"/>
</dbReference>
<evidence type="ECO:0000259" key="1">
    <source>
        <dbReference type="Pfam" id="PF00534"/>
    </source>
</evidence>
<dbReference type="AlphaFoldDB" id="A0A1F5Z7L0"/>
<evidence type="ECO:0000313" key="3">
    <source>
        <dbReference type="EMBL" id="OGG08294.1"/>
    </source>
</evidence>
<feature type="domain" description="Glycosyltransferase subfamily 4-like N-terminal" evidence="2">
    <location>
        <begin position="22"/>
        <end position="190"/>
    </location>
</feature>
<dbReference type="Pfam" id="PF00534">
    <property type="entry name" value="Glycos_transf_1"/>
    <property type="match status" value="1"/>
</dbReference>
<reference evidence="3 4" key="1">
    <citation type="journal article" date="2016" name="Nat. Commun.">
        <title>Thousands of microbial genomes shed light on interconnected biogeochemical processes in an aquifer system.</title>
        <authorList>
            <person name="Anantharaman K."/>
            <person name="Brown C.T."/>
            <person name="Hug L.A."/>
            <person name="Sharon I."/>
            <person name="Castelle C.J."/>
            <person name="Probst A.J."/>
            <person name="Thomas B.C."/>
            <person name="Singh A."/>
            <person name="Wilkins M.J."/>
            <person name="Karaoz U."/>
            <person name="Brodie E.L."/>
            <person name="Williams K.H."/>
            <person name="Hubbard S.S."/>
            <person name="Banfield J.F."/>
        </authorList>
    </citation>
    <scope>NUCLEOTIDE SEQUENCE [LARGE SCALE GENOMIC DNA]</scope>
</reference>
<comment type="caution">
    <text evidence="3">The sequence shown here is derived from an EMBL/GenBank/DDBJ whole genome shotgun (WGS) entry which is preliminary data.</text>
</comment>
<evidence type="ECO:0000313" key="4">
    <source>
        <dbReference type="Proteomes" id="UP000177354"/>
    </source>
</evidence>
<dbReference type="SUPFAM" id="SSF53756">
    <property type="entry name" value="UDP-Glycosyltransferase/glycogen phosphorylase"/>
    <property type="match status" value="1"/>
</dbReference>
<dbReference type="EMBL" id="MFJF01000004">
    <property type="protein sequence ID" value="OGG08294.1"/>
    <property type="molecule type" value="Genomic_DNA"/>
</dbReference>
<evidence type="ECO:0000259" key="2">
    <source>
        <dbReference type="Pfam" id="PF13439"/>
    </source>
</evidence>
<accession>A0A1F5Z7L0</accession>
<protein>
    <recommendedName>
        <fullName evidence="5">Glycosyl transferase family 1</fullName>
    </recommendedName>
</protein>
<dbReference type="InterPro" id="IPR001296">
    <property type="entry name" value="Glyco_trans_1"/>
</dbReference>
<organism evidence="3 4">
    <name type="scientific">Candidatus Gottesmanbacteria bacterium RIFCSPHIGHO2_01_FULL_40_15</name>
    <dbReference type="NCBI Taxonomy" id="1798376"/>
    <lineage>
        <taxon>Bacteria</taxon>
        <taxon>Candidatus Gottesmaniibacteriota</taxon>
    </lineage>
</organism>
<dbReference type="PANTHER" id="PTHR45947:SF3">
    <property type="entry name" value="SULFOQUINOVOSYL TRANSFERASE SQD2"/>
    <property type="match status" value="1"/>
</dbReference>
<feature type="domain" description="Glycosyl transferase family 1" evidence="1">
    <location>
        <begin position="198"/>
        <end position="377"/>
    </location>
</feature>
<evidence type="ECO:0008006" key="5">
    <source>
        <dbReference type="Google" id="ProtNLM"/>
    </source>
</evidence>
<dbReference type="InterPro" id="IPR050194">
    <property type="entry name" value="Glycosyltransferase_grp1"/>
</dbReference>
<dbReference type="GO" id="GO:0016757">
    <property type="term" value="F:glycosyltransferase activity"/>
    <property type="evidence" value="ECO:0007669"/>
    <property type="project" value="InterPro"/>
</dbReference>
<sequence length="402" mass="45528">MKVGFISYWSCPLTRLGILRAGGMNVYIVNLANQLGKLGVAVDIYTRSHKDKHAPSTIRLFENVNLIHLPVQNKDDYLAVLNFARIVSDYIDKKNLTYDLFHSHYYFSGLSALILKTKFKIPFIQTFHTLGEMKKRYVGLSDISRIKAEKQITIISDALIASTQLEKNHLEKYYKADPGKIHVITPGVNHHLFRPHDKIKSRRILNLPLNKKIVLFVGRIDPVKGLTFLIRAVGLLTRKYPDFKESINVLLIGGDINSRYFWHNKEVKKIVRLIKIKKLSGCVNFLGSVSHNKLPRFYSSADVVVLPSFYESFGLVVLEAMACGSAVLSSAVGGVQYLIRDGKNGIIFRSGNVADLSWKLYQLINNPGKRESLGKNAVYTGRNLCWEKQADKMKSLYEKIAV</sequence>
<dbReference type="Pfam" id="PF13439">
    <property type="entry name" value="Glyco_transf_4"/>
    <property type="match status" value="1"/>
</dbReference>
<dbReference type="InterPro" id="IPR028098">
    <property type="entry name" value="Glyco_trans_4-like_N"/>
</dbReference>
<proteinExistence type="predicted"/>
<dbReference type="Gene3D" id="3.40.50.2000">
    <property type="entry name" value="Glycogen Phosphorylase B"/>
    <property type="match status" value="2"/>
</dbReference>